<dbReference type="AlphaFoldDB" id="A0A0M6YBV9"/>
<proteinExistence type="predicted"/>
<name>A0A0M6YBV9_9HYPH</name>
<feature type="chain" id="PRO_5005807849" description="Twin-arginine translocation pathway signal protein" evidence="1">
    <location>
        <begin position="31"/>
        <end position="161"/>
    </location>
</feature>
<evidence type="ECO:0000256" key="1">
    <source>
        <dbReference type="SAM" id="SignalP"/>
    </source>
</evidence>
<dbReference type="PROSITE" id="PS51257">
    <property type="entry name" value="PROKAR_LIPOPROTEIN"/>
    <property type="match status" value="1"/>
</dbReference>
<protein>
    <recommendedName>
        <fullName evidence="4">Twin-arginine translocation pathway signal protein</fullName>
    </recommendedName>
</protein>
<feature type="signal peptide" evidence="1">
    <location>
        <begin position="1"/>
        <end position="30"/>
    </location>
</feature>
<evidence type="ECO:0008006" key="4">
    <source>
        <dbReference type="Google" id="ProtNLM"/>
    </source>
</evidence>
<reference evidence="3" key="1">
    <citation type="submission" date="2015-07" db="EMBL/GenBank/DDBJ databases">
        <authorList>
            <person name="Rodrigo-Torres Lidia"/>
            <person name="Arahal R.David."/>
        </authorList>
    </citation>
    <scope>NUCLEOTIDE SEQUENCE [LARGE SCALE GENOMIC DNA]</scope>
    <source>
        <strain evidence="3">CECT 4801</strain>
    </source>
</reference>
<evidence type="ECO:0000313" key="2">
    <source>
        <dbReference type="EMBL" id="CTQ47168.1"/>
    </source>
</evidence>
<sequence>MESWPQKKTRLCLCAVLILLSCLFAGKVFARPQVFVPDPITGYALGGHDPVSYFVDGYPRKGKRNHVHKWGGTEWIFVNEGNLAAFKRDPEAYAPLFAACGGYALSEGFGTAGNPFIYAIVDGRLVFFHSVVNRFLFVVNGSQLMTAAQDNAERVGCVPMR</sequence>
<accession>A0A0M6YBV9</accession>
<gene>
    <name evidence="2" type="ORF">LAL4801_05630</name>
</gene>
<keyword evidence="3" id="KW-1185">Reference proteome</keyword>
<organism evidence="2 3">
    <name type="scientific">Roseibium aggregatum</name>
    <dbReference type="NCBI Taxonomy" id="187304"/>
    <lineage>
        <taxon>Bacteria</taxon>
        <taxon>Pseudomonadati</taxon>
        <taxon>Pseudomonadota</taxon>
        <taxon>Alphaproteobacteria</taxon>
        <taxon>Hyphomicrobiales</taxon>
        <taxon>Stappiaceae</taxon>
        <taxon>Roseibium</taxon>
    </lineage>
</organism>
<dbReference type="Proteomes" id="UP000048926">
    <property type="component" value="Unassembled WGS sequence"/>
</dbReference>
<dbReference type="NCBIfam" id="NF041384">
    <property type="entry name" value="YHS_seleno_dom"/>
    <property type="match status" value="1"/>
</dbReference>
<keyword evidence="1" id="KW-0732">Signal</keyword>
<evidence type="ECO:0000313" key="3">
    <source>
        <dbReference type="Proteomes" id="UP000048926"/>
    </source>
</evidence>
<dbReference type="EMBL" id="CXST01000005">
    <property type="protein sequence ID" value="CTQ47168.1"/>
    <property type="molecule type" value="Genomic_DNA"/>
</dbReference>
<dbReference type="STRING" id="187304.B0E33_16550"/>